<feature type="region of interest" description="Disordered" evidence="1">
    <location>
        <begin position="1"/>
        <end position="26"/>
    </location>
</feature>
<protein>
    <submittedName>
        <fullName evidence="2">Uncharacterized protein</fullName>
    </submittedName>
</protein>
<evidence type="ECO:0000313" key="3">
    <source>
        <dbReference type="Proteomes" id="UP000053095"/>
    </source>
</evidence>
<feature type="compositionally biased region" description="Polar residues" evidence="1">
    <location>
        <begin position="1"/>
        <end position="17"/>
    </location>
</feature>
<evidence type="ECO:0000256" key="1">
    <source>
        <dbReference type="SAM" id="MobiDB-lite"/>
    </source>
</evidence>
<comment type="caution">
    <text evidence="2">The sequence shown here is derived from an EMBL/GenBank/DDBJ whole genome shotgun (WGS) entry which is preliminary data.</text>
</comment>
<reference evidence="3" key="1">
    <citation type="journal article" date="2015" name="Genome Announc.">
        <title>Draft genome sequence of Talaromyces cellulolyticus strain Y-94, a source of lignocellulosic biomass-degrading enzymes.</title>
        <authorList>
            <person name="Fujii T."/>
            <person name="Koike H."/>
            <person name="Sawayama S."/>
            <person name="Yano S."/>
            <person name="Inoue H."/>
        </authorList>
    </citation>
    <scope>NUCLEOTIDE SEQUENCE [LARGE SCALE GENOMIC DNA]</scope>
    <source>
        <strain evidence="3">Y-94</strain>
    </source>
</reference>
<dbReference type="Proteomes" id="UP000053095">
    <property type="component" value="Unassembled WGS sequence"/>
</dbReference>
<gene>
    <name evidence="2" type="ORF">TCE0_015f01430</name>
</gene>
<dbReference type="EMBL" id="DF933811">
    <property type="protein sequence ID" value="GAM34080.1"/>
    <property type="molecule type" value="Genomic_DNA"/>
</dbReference>
<dbReference type="AlphaFoldDB" id="A0A6V8GYF6"/>
<organism evidence="2 3">
    <name type="scientific">Talaromyces pinophilus</name>
    <name type="common">Penicillium pinophilum</name>
    <dbReference type="NCBI Taxonomy" id="128442"/>
    <lineage>
        <taxon>Eukaryota</taxon>
        <taxon>Fungi</taxon>
        <taxon>Dikarya</taxon>
        <taxon>Ascomycota</taxon>
        <taxon>Pezizomycotina</taxon>
        <taxon>Eurotiomycetes</taxon>
        <taxon>Eurotiomycetidae</taxon>
        <taxon>Eurotiales</taxon>
        <taxon>Trichocomaceae</taxon>
        <taxon>Talaromyces</taxon>
        <taxon>Talaromyces sect. Talaromyces</taxon>
    </lineage>
</organism>
<name>A0A6V8GYF6_TALPI</name>
<feature type="compositionally biased region" description="Basic and acidic residues" evidence="1">
    <location>
        <begin position="39"/>
        <end position="51"/>
    </location>
</feature>
<sequence length="582" mass="65704">MTQPSRSKATSANSRQSPGARLWGKGWIYLPPGSNEQLSPKDSRSSAIDEGHIIGKRLRSNLNSEQTPSKIKKTDIDRINEIYRPSFENGAESLRESKNPNNAVNTKREAESVIDSLKSAPVVKANDDVSTCSSLTELDDILPEAIQEEVEVVVDTTPCPSPGQEENNRTGAKINHEDNLYTETCLRERVNFLEHQVTGLMVQKTEKETQYENTIETLLEQNYKQNARLDALRACEGKKPKPTANDDKVDLLIADLYAQDKEIRRLKSNLNEALRLNELLSPQSNKIYAIGLANSTQNLMRQIESSTILAADMLCQALSSQPLKQFLQEGTKALISDSVGNVNLLQSHSSAAFRAMIFRFIRDRIFYATDMWSSLHFESLMLGAYQSTLQKAVTPEFLERFHRAVLHHMLQGGGNFRDVFVIPHAKLLVADMMNLFRPFLDNALLQRSQHDEPLRTCLKDLFCDAIELRASYFPPPGTRYELLQFKPDTIYTSQLMQIQPIPMENLKIPPNASKPLHIKLCVHGCIIEHTVSETSSVGFDRIRDWSQPFIEEAENKDIENILRKGKLASQKASVILEENVLN</sequence>
<proteinExistence type="predicted"/>
<keyword evidence="3" id="KW-1185">Reference proteome</keyword>
<evidence type="ECO:0000313" key="2">
    <source>
        <dbReference type="EMBL" id="GAM34080.1"/>
    </source>
</evidence>
<accession>A0A6V8GYF6</accession>
<feature type="region of interest" description="Disordered" evidence="1">
    <location>
        <begin position="32"/>
        <end position="51"/>
    </location>
</feature>